<accession>A0A5U0QN97</accession>
<name>A0A5U0QN97_SALER</name>
<evidence type="ECO:0000313" key="1">
    <source>
        <dbReference type="EMBL" id="EBO4965299.1"/>
    </source>
</evidence>
<reference evidence="1" key="1">
    <citation type="submission" date="2018-06" db="EMBL/GenBank/DDBJ databases">
        <authorList>
            <consortium name="PulseNet: The National Subtyping Network for Foodborne Disease Surveillance"/>
            <person name="Tarr C.L."/>
            <person name="Trees E."/>
            <person name="Katz L.S."/>
            <person name="Carleton-Romer H.A."/>
            <person name="Stroika S."/>
            <person name="Kucerova Z."/>
            <person name="Roache K.F."/>
            <person name="Sabol A.L."/>
            <person name="Besser J."/>
            <person name="Gerner-Smidt P."/>
        </authorList>
    </citation>
    <scope>NUCLEOTIDE SEQUENCE</scope>
    <source>
        <strain evidence="1">PNUSAS037973</strain>
    </source>
</reference>
<dbReference type="EMBL" id="AAGIRW010000041">
    <property type="protein sequence ID" value="EBO4965299.1"/>
    <property type="molecule type" value="Genomic_DNA"/>
</dbReference>
<sequence>MPVSGNIVYHPCRHNRVSDGGMSLPGPAQASLTDNTGKRYGTVTIGGSVITHSEPHGAVHRQRVQPAGRVVMRCLMSASECACQTQH</sequence>
<protein>
    <submittedName>
        <fullName evidence="1">Uncharacterized protein</fullName>
    </submittedName>
</protein>
<dbReference type="AlphaFoldDB" id="A0A5U0QN97"/>
<gene>
    <name evidence="1" type="ORF">DO374_11975</name>
</gene>
<comment type="caution">
    <text evidence="1">The sequence shown here is derived from an EMBL/GenBank/DDBJ whole genome shotgun (WGS) entry which is preliminary data.</text>
</comment>
<proteinExistence type="predicted"/>
<organism evidence="1">
    <name type="scientific">Salmonella enterica</name>
    <name type="common">Salmonella choleraesuis</name>
    <dbReference type="NCBI Taxonomy" id="28901"/>
    <lineage>
        <taxon>Bacteria</taxon>
        <taxon>Pseudomonadati</taxon>
        <taxon>Pseudomonadota</taxon>
        <taxon>Gammaproteobacteria</taxon>
        <taxon>Enterobacterales</taxon>
        <taxon>Enterobacteriaceae</taxon>
        <taxon>Salmonella</taxon>
    </lineage>
</organism>